<dbReference type="PROSITE" id="PS51257">
    <property type="entry name" value="PROKAR_LIPOPROTEIN"/>
    <property type="match status" value="1"/>
</dbReference>
<evidence type="ECO:0000313" key="7">
    <source>
        <dbReference type="Proteomes" id="UP001595724"/>
    </source>
</evidence>
<sequence length="588" mass="61404">MIRFRSVARVVDDLSCRARTCGAAGLLLVLGACATGERAAMPAPAPVVATPVSEAVVVAAHPLAVDAGTAVLRRGGSAIDAAVAVQAMLGLVEPQSSGLGGGAIIMVYDAATGSVTSYVGRESAPALATPGLLDDADGQPIPHREAMLTGRATGVPAAVAVFAAAQRDHGRLRWDQLFDETIARAEQGFRISPRLARHIHGKFPQASAPDVVAYFSDAAGDPLQVGDVLRNPDYAATLRTLAQGGAQAFYRGDIAHAIVARTHQPPLGGAMNARDLAGYRPEVGEPVCRPLRQYVLCVAPPPTSGVGLLQLMALLDGTDIDQRGPDDPQSWFLFAEASRVMYADRDRYVGDPRFVPVPVDGLLDPAYVAARRQLIGPRAAPAAPAAGTPAGAPPTADDRTDEPGGTSHMVVVDARGNAVSITTTIESYFGSGRMVGGFFLNNQLTDFSWDSAAGPVPAANAIAGGKRPRSSMTPAILLDRNGNFVGAIGSPGGSAIPAYIGKTLVGLVYWQMPLQQAVELPNLVARGTRFDGEAARFSPRIRSELAQRGIEVRAGSGEDSGLHGVFYRDGVLEWAADPRREGTGRQPE</sequence>
<organism evidence="6 7">
    <name type="scientific">Luteimonas notoginsengisoli</name>
    <dbReference type="NCBI Taxonomy" id="1578200"/>
    <lineage>
        <taxon>Bacteria</taxon>
        <taxon>Pseudomonadati</taxon>
        <taxon>Pseudomonadota</taxon>
        <taxon>Gammaproteobacteria</taxon>
        <taxon>Lysobacterales</taxon>
        <taxon>Lysobacteraceae</taxon>
        <taxon>Luteimonas</taxon>
    </lineage>
</organism>
<dbReference type="PANTHER" id="PTHR43199">
    <property type="entry name" value="GLUTATHIONE HYDROLASE"/>
    <property type="match status" value="1"/>
</dbReference>
<dbReference type="PRINTS" id="PR01210">
    <property type="entry name" value="GGTRANSPTASE"/>
</dbReference>
<dbReference type="Proteomes" id="UP001595724">
    <property type="component" value="Unassembled WGS sequence"/>
</dbReference>
<dbReference type="RefSeq" id="WP_386709340.1">
    <property type="nucleotide sequence ID" value="NZ_JBHRYF010000008.1"/>
</dbReference>
<dbReference type="SUPFAM" id="SSF56235">
    <property type="entry name" value="N-terminal nucleophile aminohydrolases (Ntn hydrolases)"/>
    <property type="match status" value="1"/>
</dbReference>
<protein>
    <submittedName>
        <fullName evidence="6">Gamma-glutamyltransferase family protein</fullName>
    </submittedName>
</protein>
<dbReference type="InterPro" id="IPR029055">
    <property type="entry name" value="Ntn_hydrolases_N"/>
</dbReference>
<evidence type="ECO:0000313" key="6">
    <source>
        <dbReference type="EMBL" id="MFC3660237.1"/>
    </source>
</evidence>
<evidence type="ECO:0000256" key="3">
    <source>
        <dbReference type="ARBA" id="ARBA00022801"/>
    </source>
</evidence>
<gene>
    <name evidence="6" type="ORF">ACFOM9_09185</name>
</gene>
<keyword evidence="2" id="KW-0808">Transferase</keyword>
<keyword evidence="4" id="KW-0865">Zymogen</keyword>
<feature type="region of interest" description="Disordered" evidence="5">
    <location>
        <begin position="379"/>
        <end position="407"/>
    </location>
</feature>
<dbReference type="EMBL" id="JBHRYF010000008">
    <property type="protein sequence ID" value="MFC3660237.1"/>
    <property type="molecule type" value="Genomic_DNA"/>
</dbReference>
<feature type="compositionally biased region" description="Low complexity" evidence="5">
    <location>
        <begin position="379"/>
        <end position="395"/>
    </location>
</feature>
<dbReference type="Gene3D" id="1.10.246.130">
    <property type="match status" value="1"/>
</dbReference>
<proteinExistence type="inferred from homology"/>
<evidence type="ECO:0000256" key="2">
    <source>
        <dbReference type="ARBA" id="ARBA00022679"/>
    </source>
</evidence>
<evidence type="ECO:0000256" key="5">
    <source>
        <dbReference type="SAM" id="MobiDB-lite"/>
    </source>
</evidence>
<dbReference type="Pfam" id="PF01019">
    <property type="entry name" value="G_glu_transpept"/>
    <property type="match status" value="1"/>
</dbReference>
<comment type="caution">
    <text evidence="6">The sequence shown here is derived from an EMBL/GenBank/DDBJ whole genome shotgun (WGS) entry which is preliminary data.</text>
</comment>
<dbReference type="InterPro" id="IPR043138">
    <property type="entry name" value="GGT_lsub"/>
</dbReference>
<evidence type="ECO:0000256" key="4">
    <source>
        <dbReference type="ARBA" id="ARBA00023145"/>
    </source>
</evidence>
<dbReference type="Gene3D" id="3.60.20.40">
    <property type="match status" value="1"/>
</dbReference>
<dbReference type="InterPro" id="IPR051792">
    <property type="entry name" value="GGT_bact"/>
</dbReference>
<keyword evidence="3" id="KW-0378">Hydrolase</keyword>
<keyword evidence="7" id="KW-1185">Reference proteome</keyword>
<dbReference type="InterPro" id="IPR043137">
    <property type="entry name" value="GGT_ssub_C"/>
</dbReference>
<evidence type="ECO:0000256" key="1">
    <source>
        <dbReference type="ARBA" id="ARBA00009381"/>
    </source>
</evidence>
<dbReference type="PANTHER" id="PTHR43199:SF1">
    <property type="entry name" value="GLUTATHIONE HYDROLASE PROENZYME"/>
    <property type="match status" value="1"/>
</dbReference>
<name>A0ABV7UUW3_9GAMM</name>
<reference evidence="7" key="1">
    <citation type="journal article" date="2019" name="Int. J. Syst. Evol. Microbiol.">
        <title>The Global Catalogue of Microorganisms (GCM) 10K type strain sequencing project: providing services to taxonomists for standard genome sequencing and annotation.</title>
        <authorList>
            <consortium name="The Broad Institute Genomics Platform"/>
            <consortium name="The Broad Institute Genome Sequencing Center for Infectious Disease"/>
            <person name="Wu L."/>
            <person name="Ma J."/>
        </authorList>
    </citation>
    <scope>NUCLEOTIDE SEQUENCE [LARGE SCALE GENOMIC DNA]</scope>
    <source>
        <strain evidence="7">KCTC 42211</strain>
    </source>
</reference>
<accession>A0ABV7UUW3</accession>
<comment type="similarity">
    <text evidence="1">Belongs to the gamma-glutamyltransferase family.</text>
</comment>